<proteinExistence type="predicted"/>
<dbReference type="InterPro" id="IPR002957">
    <property type="entry name" value="Keratin_I"/>
</dbReference>
<dbReference type="GO" id="GO:0005198">
    <property type="term" value="F:structural molecule activity"/>
    <property type="evidence" value="ECO:0007669"/>
    <property type="project" value="InterPro"/>
</dbReference>
<feature type="domain" description="IF rod" evidence="4">
    <location>
        <begin position="2"/>
        <end position="139"/>
    </location>
</feature>
<keyword evidence="6" id="KW-1185">Reference proteome</keyword>
<dbReference type="AlphaFoldDB" id="A0AAN7WV44"/>
<feature type="coiled-coil region" evidence="3">
    <location>
        <begin position="95"/>
        <end position="143"/>
    </location>
</feature>
<dbReference type="SUPFAM" id="SSF64593">
    <property type="entry name" value="Intermediate filament protein, coiled coil region"/>
    <property type="match status" value="1"/>
</dbReference>
<dbReference type="Gene3D" id="1.20.5.500">
    <property type="entry name" value="Single helix bin"/>
    <property type="match status" value="1"/>
</dbReference>
<gene>
    <name evidence="5" type="ORF">PBY51_016869</name>
</gene>
<organism evidence="5 6">
    <name type="scientific">Eleginops maclovinus</name>
    <name type="common">Patagonian blennie</name>
    <name type="synonym">Eleginus maclovinus</name>
    <dbReference type="NCBI Taxonomy" id="56733"/>
    <lineage>
        <taxon>Eukaryota</taxon>
        <taxon>Metazoa</taxon>
        <taxon>Chordata</taxon>
        <taxon>Craniata</taxon>
        <taxon>Vertebrata</taxon>
        <taxon>Euteleostomi</taxon>
        <taxon>Actinopterygii</taxon>
        <taxon>Neopterygii</taxon>
        <taxon>Teleostei</taxon>
        <taxon>Neoteleostei</taxon>
        <taxon>Acanthomorphata</taxon>
        <taxon>Eupercaria</taxon>
        <taxon>Perciformes</taxon>
        <taxon>Notothenioidei</taxon>
        <taxon>Eleginopidae</taxon>
        <taxon>Eleginops</taxon>
    </lineage>
</organism>
<protein>
    <recommendedName>
        <fullName evidence="4">IF rod domain-containing protein</fullName>
    </recommendedName>
</protein>
<dbReference type="GO" id="GO:0005882">
    <property type="term" value="C:intermediate filament"/>
    <property type="evidence" value="ECO:0007669"/>
    <property type="project" value="UniProtKB-KW"/>
</dbReference>
<evidence type="ECO:0000256" key="3">
    <source>
        <dbReference type="SAM" id="Coils"/>
    </source>
</evidence>
<name>A0AAN7WV44_ELEMC</name>
<feature type="coiled-coil region" evidence="3">
    <location>
        <begin position="42"/>
        <end position="69"/>
    </location>
</feature>
<dbReference type="Pfam" id="PF00038">
    <property type="entry name" value="Filament"/>
    <property type="match status" value="1"/>
</dbReference>
<keyword evidence="2 3" id="KW-0175">Coiled coil</keyword>
<keyword evidence="1" id="KW-0403">Intermediate filament</keyword>
<reference evidence="5 6" key="1">
    <citation type="journal article" date="2023" name="Genes (Basel)">
        <title>Chromosome-Level Genome Assembly and Circadian Gene Repertoire of the Patagonia Blennie Eleginops maclovinus-The Closest Ancestral Proxy of Antarctic Cryonotothenioids.</title>
        <authorList>
            <person name="Cheng C.C."/>
            <person name="Rivera-Colon A.G."/>
            <person name="Minhas B.F."/>
            <person name="Wilson L."/>
            <person name="Rayamajhi N."/>
            <person name="Vargas-Chacoff L."/>
            <person name="Catchen J.M."/>
        </authorList>
    </citation>
    <scope>NUCLEOTIDE SEQUENCE [LARGE SCALE GENOMIC DNA]</scope>
    <source>
        <strain evidence="5">JMC-PN-2008</strain>
    </source>
</reference>
<accession>A0AAN7WV44</accession>
<reference evidence="5 6" key="2">
    <citation type="journal article" date="2023" name="Mol. Biol. Evol.">
        <title>Genomics of Secondarily Temperate Adaptation in the Only Non-Antarctic Icefish.</title>
        <authorList>
            <person name="Rivera-Colon A.G."/>
            <person name="Rayamajhi N."/>
            <person name="Minhas B.F."/>
            <person name="Madrigal G."/>
            <person name="Bilyk K.T."/>
            <person name="Yoon V."/>
            <person name="Hune M."/>
            <person name="Gregory S."/>
            <person name="Cheng C.H.C."/>
            <person name="Catchen J.M."/>
        </authorList>
    </citation>
    <scope>NUCLEOTIDE SEQUENCE [LARGE SCALE GENOMIC DNA]</scope>
    <source>
        <strain evidence="5">JMC-PN-2008</strain>
    </source>
</reference>
<evidence type="ECO:0000259" key="4">
    <source>
        <dbReference type="Pfam" id="PF00038"/>
    </source>
</evidence>
<dbReference type="Gene3D" id="1.20.5.170">
    <property type="match status" value="1"/>
</dbReference>
<evidence type="ECO:0000256" key="2">
    <source>
        <dbReference type="ARBA" id="ARBA00023054"/>
    </source>
</evidence>
<evidence type="ECO:0000313" key="5">
    <source>
        <dbReference type="EMBL" id="KAK5847765.1"/>
    </source>
</evidence>
<sequence>MVNNIRAQYDKLAQKNLKDTEDWYQNKFETIKVEEAQNNVELQSGKSELRELLKQKQSLEIKIHGEHRKIYHLEECVTMTKVENGQHLAPLNKVLLELQAELKDVRAEVERLVRNNKDLLCVKMKLEAEMDNYQRLIHGITADPESQAKA</sequence>
<dbReference type="Proteomes" id="UP001346869">
    <property type="component" value="Unassembled WGS sequence"/>
</dbReference>
<comment type="caution">
    <text evidence="5">The sequence shown here is derived from an EMBL/GenBank/DDBJ whole genome shotgun (WGS) entry which is preliminary data.</text>
</comment>
<evidence type="ECO:0000256" key="1">
    <source>
        <dbReference type="ARBA" id="ARBA00022754"/>
    </source>
</evidence>
<dbReference type="PANTHER" id="PTHR23239:SF358">
    <property type="entry name" value="KERATIN, TYPE I CYTOSKELETAL 18"/>
    <property type="match status" value="1"/>
</dbReference>
<evidence type="ECO:0000313" key="6">
    <source>
        <dbReference type="Proteomes" id="UP001346869"/>
    </source>
</evidence>
<dbReference type="EMBL" id="JAUZQC010000026">
    <property type="protein sequence ID" value="KAK5847765.1"/>
    <property type="molecule type" value="Genomic_DNA"/>
</dbReference>
<dbReference type="InterPro" id="IPR039008">
    <property type="entry name" value="IF_rod_dom"/>
</dbReference>
<dbReference type="PANTHER" id="PTHR23239">
    <property type="entry name" value="INTERMEDIATE FILAMENT"/>
    <property type="match status" value="1"/>
</dbReference>